<dbReference type="Proteomes" id="UP001595957">
    <property type="component" value="Unassembled WGS sequence"/>
</dbReference>
<keyword evidence="2 11" id="KW-0813">Transport</keyword>
<keyword evidence="14" id="KW-1185">Reference proteome</keyword>
<evidence type="ECO:0000256" key="7">
    <source>
        <dbReference type="ARBA" id="ARBA00023065"/>
    </source>
</evidence>
<dbReference type="Gene3D" id="2.40.170.20">
    <property type="entry name" value="TonB-dependent receptor, beta-barrel domain"/>
    <property type="match status" value="1"/>
</dbReference>
<evidence type="ECO:0000256" key="10">
    <source>
        <dbReference type="ARBA" id="ARBA00023237"/>
    </source>
</evidence>
<sequence>MLVHAEYGNTTAPGSGNVASLQAAVNFPVSANSALRLSTFFTRQDAFVKDLAQDQNLGNTSYGGRVKYLWEPTEAVRLTLAGDYQHSKGRGDGVFVHSYTAPGGLIATINAANGITASPTNNLLATDGLGYLVSKVYGGQLKAEVDVGGGFTLTNILAYRKFRQRMASPIDITTADIFNNNEGGYDYRQTTEEIRLSSPATSRFSFQLGLFYLNLRAKQYLLQGANLGLPVPPGLSFAGGFLDQTARTKSYAGFFEGQFEISDAVRLTAGGRYTHDVISLRDKITNPSAVIPLYPNIDFDVSTKQNNFSYRFGVDYDVAPDVLAYATYSRGYKGPTFDQLSGARVAPEIPKSIEVGLKSTLFDRRLRLNIALFDTKYDGFQTLAQAPGLSAGFVTLNAGQLKTRGVEVEYNALLAEGLKLSGGVTYNNTEYKNLKNVPCYYGQPTGTSGTNVCRPNGTTDVSGNQLANAPRWSMNSTVRYERPVSGDWVGFVQGDVYYRTSAYFTQTRDQQTRINGNAIIGLSFGAHTADDRLTITAFVRNLFDKRVPTYAIADPVATVYTGPAGVTDAALGGDYWHNFGPNSYRTIGVTLNYRM</sequence>
<keyword evidence="9 11" id="KW-0472">Membrane</keyword>
<keyword evidence="13" id="KW-0675">Receptor</keyword>
<proteinExistence type="inferred from homology"/>
<evidence type="ECO:0000256" key="3">
    <source>
        <dbReference type="ARBA" id="ARBA00022452"/>
    </source>
</evidence>
<dbReference type="EMBL" id="JBHSFZ010000063">
    <property type="protein sequence ID" value="MFC4595944.1"/>
    <property type="molecule type" value="Genomic_DNA"/>
</dbReference>
<keyword evidence="6" id="KW-0408">Iron</keyword>
<dbReference type="InterPro" id="IPR036942">
    <property type="entry name" value="Beta-barrel_TonB_sf"/>
</dbReference>
<dbReference type="PANTHER" id="PTHR32552:SF81">
    <property type="entry name" value="TONB-DEPENDENT OUTER MEMBRANE RECEPTOR"/>
    <property type="match status" value="1"/>
</dbReference>
<feature type="domain" description="TonB-dependent receptor-like beta-barrel" evidence="12">
    <location>
        <begin position="77"/>
        <end position="542"/>
    </location>
</feature>
<organism evidence="13 14">
    <name type="scientific">Sphingobium tyrosinilyticum</name>
    <dbReference type="NCBI Taxonomy" id="2715436"/>
    <lineage>
        <taxon>Bacteria</taxon>
        <taxon>Pseudomonadati</taxon>
        <taxon>Pseudomonadota</taxon>
        <taxon>Alphaproteobacteria</taxon>
        <taxon>Sphingomonadales</taxon>
        <taxon>Sphingomonadaceae</taxon>
        <taxon>Sphingobium</taxon>
    </lineage>
</organism>
<dbReference type="PANTHER" id="PTHR32552">
    <property type="entry name" value="FERRICHROME IRON RECEPTOR-RELATED"/>
    <property type="match status" value="1"/>
</dbReference>
<reference evidence="14" key="1">
    <citation type="journal article" date="2019" name="Int. J. Syst. Evol. Microbiol.">
        <title>The Global Catalogue of Microorganisms (GCM) 10K type strain sequencing project: providing services to taxonomists for standard genome sequencing and annotation.</title>
        <authorList>
            <consortium name="The Broad Institute Genomics Platform"/>
            <consortium name="The Broad Institute Genome Sequencing Center for Infectious Disease"/>
            <person name="Wu L."/>
            <person name="Ma J."/>
        </authorList>
    </citation>
    <scope>NUCLEOTIDE SEQUENCE [LARGE SCALE GENOMIC DNA]</scope>
    <source>
        <strain evidence="14">NBRC 103632</strain>
    </source>
</reference>
<evidence type="ECO:0000256" key="9">
    <source>
        <dbReference type="ARBA" id="ARBA00023136"/>
    </source>
</evidence>
<evidence type="ECO:0000256" key="11">
    <source>
        <dbReference type="PROSITE-ProRule" id="PRU01360"/>
    </source>
</evidence>
<keyword evidence="10 11" id="KW-0998">Cell outer membrane</keyword>
<dbReference type="InterPro" id="IPR039426">
    <property type="entry name" value="TonB-dep_rcpt-like"/>
</dbReference>
<evidence type="ECO:0000313" key="14">
    <source>
        <dbReference type="Proteomes" id="UP001595957"/>
    </source>
</evidence>
<name>A0ABV9F6S3_9SPHN</name>
<accession>A0ABV9F6S3</accession>
<evidence type="ECO:0000256" key="5">
    <source>
        <dbReference type="ARBA" id="ARBA00022692"/>
    </source>
</evidence>
<dbReference type="InterPro" id="IPR000531">
    <property type="entry name" value="Beta-barrel_TonB"/>
</dbReference>
<dbReference type="SUPFAM" id="SSF56935">
    <property type="entry name" value="Porins"/>
    <property type="match status" value="1"/>
</dbReference>
<evidence type="ECO:0000313" key="13">
    <source>
        <dbReference type="EMBL" id="MFC4595944.1"/>
    </source>
</evidence>
<dbReference type="RefSeq" id="WP_380806795.1">
    <property type="nucleotide sequence ID" value="NZ_JBHSFZ010000063.1"/>
</dbReference>
<comment type="caution">
    <text evidence="13">The sequence shown here is derived from an EMBL/GenBank/DDBJ whole genome shotgun (WGS) entry which is preliminary data.</text>
</comment>
<comment type="subcellular location">
    <subcellularLocation>
        <location evidence="1 11">Cell outer membrane</location>
        <topology evidence="1 11">Multi-pass membrane protein</topology>
    </subcellularLocation>
</comment>
<keyword evidence="3 11" id="KW-1134">Transmembrane beta strand</keyword>
<comment type="similarity">
    <text evidence="11">Belongs to the TonB-dependent receptor family.</text>
</comment>
<dbReference type="PROSITE" id="PS52016">
    <property type="entry name" value="TONB_DEPENDENT_REC_3"/>
    <property type="match status" value="1"/>
</dbReference>
<evidence type="ECO:0000259" key="12">
    <source>
        <dbReference type="Pfam" id="PF00593"/>
    </source>
</evidence>
<keyword evidence="5 11" id="KW-0812">Transmembrane</keyword>
<keyword evidence="8" id="KW-0798">TonB box</keyword>
<evidence type="ECO:0000256" key="4">
    <source>
        <dbReference type="ARBA" id="ARBA00022496"/>
    </source>
</evidence>
<dbReference type="Pfam" id="PF00593">
    <property type="entry name" value="TonB_dep_Rec_b-barrel"/>
    <property type="match status" value="1"/>
</dbReference>
<evidence type="ECO:0000256" key="8">
    <source>
        <dbReference type="ARBA" id="ARBA00023077"/>
    </source>
</evidence>
<evidence type="ECO:0000256" key="1">
    <source>
        <dbReference type="ARBA" id="ARBA00004571"/>
    </source>
</evidence>
<keyword evidence="7" id="KW-0406">Ion transport</keyword>
<evidence type="ECO:0000256" key="2">
    <source>
        <dbReference type="ARBA" id="ARBA00022448"/>
    </source>
</evidence>
<keyword evidence="4" id="KW-0410">Iron transport</keyword>
<evidence type="ECO:0000256" key="6">
    <source>
        <dbReference type="ARBA" id="ARBA00023004"/>
    </source>
</evidence>
<gene>
    <name evidence="13" type="ORF">ACFO3E_17475</name>
</gene>
<protein>
    <submittedName>
        <fullName evidence="13">TonB-dependent receptor</fullName>
    </submittedName>
</protein>